<keyword evidence="6" id="KW-0819">tRNA processing</keyword>
<keyword evidence="14" id="KW-1185">Reference proteome</keyword>
<evidence type="ECO:0000313" key="14">
    <source>
        <dbReference type="Proteomes" id="UP001177295"/>
    </source>
</evidence>
<name>A0ABY8WT51_9BACT</name>
<evidence type="ECO:0000256" key="7">
    <source>
        <dbReference type="ARBA" id="ARBA00022695"/>
    </source>
</evidence>
<evidence type="ECO:0000313" key="13">
    <source>
        <dbReference type="EMBL" id="WIO45690.1"/>
    </source>
</evidence>
<reference evidence="13 14" key="1">
    <citation type="journal article" date="2023" name="Cell">
        <title>Genetic manipulation of Patescibacteria provides mechanistic insights into microbial dark matter and the epibiotic lifestyle.</title>
        <authorList>
            <person name="Wang Y."/>
            <person name="Gallagher L.A."/>
            <person name="Andrade P.A."/>
            <person name="Liu A."/>
            <person name="Humphreys I.R."/>
            <person name="Turkarslan S."/>
            <person name="Cutler K.J."/>
            <person name="Arrieta-Ortiz M.L."/>
            <person name="Li Y."/>
            <person name="Radey M.C."/>
            <person name="McLean J.S."/>
            <person name="Cong Q."/>
            <person name="Baker D."/>
            <person name="Baliga N.S."/>
            <person name="Peterson S.B."/>
            <person name="Mougous J.D."/>
        </authorList>
    </citation>
    <scope>NUCLEOTIDE SEQUENCE [LARGE SCALE GENOMIC DNA]</scope>
    <source>
        <strain evidence="13 14">ML1</strain>
    </source>
</reference>
<feature type="domain" description="YrdC-like" evidence="12">
    <location>
        <begin position="7"/>
        <end position="188"/>
    </location>
</feature>
<keyword evidence="7" id="KW-0548">Nucleotidyltransferase</keyword>
<evidence type="ECO:0000256" key="10">
    <source>
        <dbReference type="ARBA" id="ARBA00029774"/>
    </source>
</evidence>
<dbReference type="RefSeq" id="WP_376754064.1">
    <property type="nucleotide sequence ID" value="NZ_CP124550.1"/>
</dbReference>
<accession>A0ABY8WT51</accession>
<evidence type="ECO:0000256" key="1">
    <source>
        <dbReference type="ARBA" id="ARBA00004496"/>
    </source>
</evidence>
<comment type="catalytic activity">
    <reaction evidence="11">
        <text>L-threonine + hydrogencarbonate + ATP = L-threonylcarbamoyladenylate + diphosphate + H2O</text>
        <dbReference type="Rhea" id="RHEA:36407"/>
        <dbReference type="ChEBI" id="CHEBI:15377"/>
        <dbReference type="ChEBI" id="CHEBI:17544"/>
        <dbReference type="ChEBI" id="CHEBI:30616"/>
        <dbReference type="ChEBI" id="CHEBI:33019"/>
        <dbReference type="ChEBI" id="CHEBI:57926"/>
        <dbReference type="ChEBI" id="CHEBI:73682"/>
        <dbReference type="EC" id="2.7.7.87"/>
    </reaction>
</comment>
<evidence type="ECO:0000259" key="12">
    <source>
        <dbReference type="PROSITE" id="PS51163"/>
    </source>
</evidence>
<dbReference type="InterPro" id="IPR006070">
    <property type="entry name" value="Sua5-like_dom"/>
</dbReference>
<evidence type="ECO:0000256" key="5">
    <source>
        <dbReference type="ARBA" id="ARBA00022679"/>
    </source>
</evidence>
<dbReference type="PANTHER" id="PTHR17490:SF16">
    <property type="entry name" value="THREONYLCARBAMOYL-AMP SYNTHASE"/>
    <property type="match status" value="1"/>
</dbReference>
<dbReference type="Proteomes" id="UP001177295">
    <property type="component" value="Chromosome"/>
</dbReference>
<gene>
    <name evidence="13" type="ORF">SEML1_0047</name>
</gene>
<evidence type="ECO:0000256" key="3">
    <source>
        <dbReference type="ARBA" id="ARBA00012584"/>
    </source>
</evidence>
<evidence type="ECO:0000256" key="9">
    <source>
        <dbReference type="ARBA" id="ARBA00022840"/>
    </source>
</evidence>
<evidence type="ECO:0000256" key="2">
    <source>
        <dbReference type="ARBA" id="ARBA00007663"/>
    </source>
</evidence>
<organism evidence="13 14">
    <name type="scientific">Candidatus Southlakia epibionticum</name>
    <dbReference type="NCBI Taxonomy" id="3043284"/>
    <lineage>
        <taxon>Bacteria</taxon>
        <taxon>Candidatus Saccharimonadota</taxon>
        <taxon>Candidatus Saccharimonadia</taxon>
        <taxon>Candidatus Saccharimonadales</taxon>
        <taxon>Candidatus Saccharimonadaceae</taxon>
        <taxon>Candidatus Southlakia</taxon>
    </lineage>
</organism>
<sequence length="196" mass="20606">MAQLFTSVADKKLAALLHGGAIGILPTDTVYGLVSVIAPEPVKRLYAAKPRQSHAGTVIASSVDDLIALGLDETALRHVSHLWPAPLSVVVAAQHVPEFLREERSSLAVRIPEDKALRSLLQKTGPLMTTSANKHGEKTAATISAAQHIFGDSVDFYVDGGDLSNRPPSTIITVDAHGVITVLREGAVPVQSLAGA</sequence>
<keyword evidence="8" id="KW-0547">Nucleotide-binding</keyword>
<evidence type="ECO:0000256" key="8">
    <source>
        <dbReference type="ARBA" id="ARBA00022741"/>
    </source>
</evidence>
<keyword evidence="5" id="KW-0808">Transferase</keyword>
<dbReference type="Pfam" id="PF01300">
    <property type="entry name" value="Sua5_yciO_yrdC"/>
    <property type="match status" value="1"/>
</dbReference>
<dbReference type="SUPFAM" id="SSF55821">
    <property type="entry name" value="YrdC/RibB"/>
    <property type="match status" value="1"/>
</dbReference>
<keyword evidence="4" id="KW-0963">Cytoplasm</keyword>
<evidence type="ECO:0000256" key="6">
    <source>
        <dbReference type="ARBA" id="ARBA00022694"/>
    </source>
</evidence>
<evidence type="ECO:0000256" key="4">
    <source>
        <dbReference type="ARBA" id="ARBA00022490"/>
    </source>
</evidence>
<dbReference type="InterPro" id="IPR050156">
    <property type="entry name" value="TC-AMP_synthase_SUA5"/>
</dbReference>
<evidence type="ECO:0000256" key="11">
    <source>
        <dbReference type="ARBA" id="ARBA00048366"/>
    </source>
</evidence>
<dbReference type="EC" id="2.7.7.87" evidence="3"/>
<comment type="similarity">
    <text evidence="2">Belongs to the SUA5 family.</text>
</comment>
<dbReference type="EMBL" id="CP124550">
    <property type="protein sequence ID" value="WIO45690.1"/>
    <property type="molecule type" value="Genomic_DNA"/>
</dbReference>
<dbReference type="PROSITE" id="PS51163">
    <property type="entry name" value="YRDC"/>
    <property type="match status" value="1"/>
</dbReference>
<keyword evidence="9" id="KW-0067">ATP-binding</keyword>
<protein>
    <recommendedName>
        <fullName evidence="10">L-threonylcarbamoyladenylate synthase</fullName>
        <ecNumber evidence="3">2.7.7.87</ecNumber>
    </recommendedName>
    <alternativeName>
        <fullName evidence="10">L-threonylcarbamoyladenylate synthase</fullName>
    </alternativeName>
</protein>
<proteinExistence type="inferred from homology"/>
<comment type="subcellular location">
    <subcellularLocation>
        <location evidence="1">Cytoplasm</location>
    </subcellularLocation>
</comment>
<dbReference type="PANTHER" id="PTHR17490">
    <property type="entry name" value="SUA5"/>
    <property type="match status" value="1"/>
</dbReference>
<dbReference type="InterPro" id="IPR017945">
    <property type="entry name" value="DHBP_synth_RibB-like_a/b_dom"/>
</dbReference>
<dbReference type="Gene3D" id="3.90.870.10">
    <property type="entry name" value="DHBP synthase"/>
    <property type="match status" value="1"/>
</dbReference>